<evidence type="ECO:0000256" key="2">
    <source>
        <dbReference type="SAM" id="Phobius"/>
    </source>
</evidence>
<name>A0A4V2YE36_9ACTN</name>
<feature type="compositionally biased region" description="Basic residues" evidence="1">
    <location>
        <begin position="84"/>
        <end position="97"/>
    </location>
</feature>
<dbReference type="AlphaFoldDB" id="A0A4V2YE36"/>
<dbReference type="Proteomes" id="UP000294543">
    <property type="component" value="Unassembled WGS sequence"/>
</dbReference>
<evidence type="ECO:0000256" key="1">
    <source>
        <dbReference type="SAM" id="MobiDB-lite"/>
    </source>
</evidence>
<keyword evidence="2" id="KW-0812">Transmembrane</keyword>
<feature type="compositionally biased region" description="Low complexity" evidence="1">
    <location>
        <begin position="71"/>
        <end position="83"/>
    </location>
</feature>
<keyword evidence="2" id="KW-1133">Transmembrane helix</keyword>
<sequence length="97" mass="10142">MSRRRNFLELLVGNLVTLAVLSAVVGLLAAELTPWPPSVAVWLSGFTAGLMAAPLIRTGLAVLAVRLSHPPTTRTATGTAPRTGGKRTGGRTRRGGR</sequence>
<dbReference type="RefSeq" id="WP_132512685.1">
    <property type="nucleotide sequence ID" value="NZ_SMKP01000080.1"/>
</dbReference>
<evidence type="ECO:0000313" key="3">
    <source>
        <dbReference type="EMBL" id="TDD17866.1"/>
    </source>
</evidence>
<comment type="caution">
    <text evidence="3">The sequence shown here is derived from an EMBL/GenBank/DDBJ whole genome shotgun (WGS) entry which is preliminary data.</text>
</comment>
<evidence type="ECO:0000313" key="4">
    <source>
        <dbReference type="Proteomes" id="UP000294543"/>
    </source>
</evidence>
<feature type="transmembrane region" description="Helical" evidence="2">
    <location>
        <begin position="39"/>
        <end position="65"/>
    </location>
</feature>
<dbReference type="EMBL" id="SMKP01000080">
    <property type="protein sequence ID" value="TDD17866.1"/>
    <property type="molecule type" value="Genomic_DNA"/>
</dbReference>
<keyword evidence="2" id="KW-0472">Membrane</keyword>
<proteinExistence type="predicted"/>
<reference evidence="3 4" key="1">
    <citation type="submission" date="2019-03" db="EMBL/GenBank/DDBJ databases">
        <title>Draft genome sequences of novel Actinobacteria.</title>
        <authorList>
            <person name="Sahin N."/>
            <person name="Ay H."/>
            <person name="Saygin H."/>
        </authorList>
    </citation>
    <scope>NUCLEOTIDE SEQUENCE [LARGE SCALE GENOMIC DNA]</scope>
    <source>
        <strain evidence="3 4">KC712</strain>
    </source>
</reference>
<feature type="region of interest" description="Disordered" evidence="1">
    <location>
        <begin position="71"/>
        <end position="97"/>
    </location>
</feature>
<protein>
    <submittedName>
        <fullName evidence="3">Uncharacterized protein</fullName>
    </submittedName>
</protein>
<organism evidence="3 4">
    <name type="scientific">Nonomuraea diastatica</name>
    <dbReference type="NCBI Taxonomy" id="1848329"/>
    <lineage>
        <taxon>Bacteria</taxon>
        <taxon>Bacillati</taxon>
        <taxon>Actinomycetota</taxon>
        <taxon>Actinomycetes</taxon>
        <taxon>Streptosporangiales</taxon>
        <taxon>Streptosporangiaceae</taxon>
        <taxon>Nonomuraea</taxon>
    </lineage>
</organism>
<gene>
    <name evidence="3" type="ORF">E1294_26580</name>
</gene>
<accession>A0A4V2YE36</accession>
<keyword evidence="4" id="KW-1185">Reference proteome</keyword>